<evidence type="ECO:0000256" key="1">
    <source>
        <dbReference type="ARBA" id="ARBA00003757"/>
    </source>
</evidence>
<keyword evidence="4" id="KW-0496">Mitochondrion</keyword>
<name>A0A5C3LZC5_9AGAR</name>
<evidence type="ECO:0000313" key="9">
    <source>
        <dbReference type="Proteomes" id="UP000308652"/>
    </source>
</evidence>
<evidence type="ECO:0000256" key="2">
    <source>
        <dbReference type="ARBA" id="ARBA00004173"/>
    </source>
</evidence>
<comment type="similarity">
    <text evidence="3">Belongs to the misato family.</text>
</comment>
<gene>
    <name evidence="8" type="ORF">BDQ12DRAFT_685540</name>
</gene>
<evidence type="ECO:0000256" key="4">
    <source>
        <dbReference type="ARBA" id="ARBA00023128"/>
    </source>
</evidence>
<feature type="domain" description="DML1/Misato tubulin" evidence="7">
    <location>
        <begin position="140"/>
        <end position="326"/>
    </location>
</feature>
<dbReference type="GO" id="GO:0007005">
    <property type="term" value="P:mitochondrion organization"/>
    <property type="evidence" value="ECO:0007669"/>
    <property type="project" value="InterPro"/>
</dbReference>
<dbReference type="Proteomes" id="UP000308652">
    <property type="component" value="Unassembled WGS sequence"/>
</dbReference>
<evidence type="ECO:0000259" key="7">
    <source>
        <dbReference type="Pfam" id="PF14881"/>
    </source>
</evidence>
<dbReference type="PANTHER" id="PTHR13391">
    <property type="entry name" value="MITOCHONDRIAL DISTRIBUTION REGULATOR MISATO"/>
    <property type="match status" value="1"/>
</dbReference>
<organism evidence="8 9">
    <name type="scientific">Crucibulum laeve</name>
    <dbReference type="NCBI Taxonomy" id="68775"/>
    <lineage>
        <taxon>Eukaryota</taxon>
        <taxon>Fungi</taxon>
        <taxon>Dikarya</taxon>
        <taxon>Basidiomycota</taxon>
        <taxon>Agaricomycotina</taxon>
        <taxon>Agaricomycetes</taxon>
        <taxon>Agaricomycetidae</taxon>
        <taxon>Agaricales</taxon>
        <taxon>Agaricineae</taxon>
        <taxon>Nidulariaceae</taxon>
        <taxon>Crucibulum</taxon>
    </lineage>
</organism>
<sequence>MKEIIYIQAGELSNYTGTHFWNTQESYFTYGDDEDPLTSHDISFREGLSSKGEPTLCPRLLAFDRKANFGTLSRTNALLASQEVQPVDEDVPILWNGDVTEYRQDLIASSAYQTRMEEQSDDLSPGSDSNNRLSQPMDQATGNVRYWSDFNRVYYIPRTIQRLPDPSEWESPEGGWLKGQETFSRYNEDAELMEGSLRLLLEECDSIQGIQVVNDTETFGAFTSSLLTSIRDEFIKLPSLVFPLLSSTTSQKIDVDDYQGTRKAINDALYLRSMTELSSLTIPIQSPSNWSNKAWNQALSPERNSLYHQSAILSAHIETATLPLRLKNTREDLASLSAQLNWRETTPFGELSGVFPATFPSTLGRDITNFSAPQGSKDAQQFARRDVTRGFSLSGIAEYDRWSGSLSSPPDSFVLRFHTASYPLPTSFPHFFRTLESTTPAARDHASAAARTANLNLPSAQMLSSVAVADATACLFFEQAKFVENCTRTRSSAVISTGIDIDDLKGLANDLWVIYDNFAEGTSEDKGNDVSLGEDEE</sequence>
<feature type="compositionally biased region" description="Polar residues" evidence="5">
    <location>
        <begin position="126"/>
        <end position="137"/>
    </location>
</feature>
<accession>A0A5C3LZC5</accession>
<evidence type="ECO:0000259" key="6">
    <source>
        <dbReference type="Pfam" id="PF10644"/>
    </source>
</evidence>
<dbReference type="InterPro" id="IPR036525">
    <property type="entry name" value="Tubulin/FtsZ_GTPase_sf"/>
</dbReference>
<dbReference type="STRING" id="68775.A0A5C3LZC5"/>
<dbReference type="InterPro" id="IPR049942">
    <property type="entry name" value="DML1/Misato"/>
</dbReference>
<dbReference type="Pfam" id="PF10644">
    <property type="entry name" value="Misat_Tub_SegII"/>
    <property type="match status" value="1"/>
</dbReference>
<feature type="domain" description="Misato Segment II tubulin-like" evidence="6">
    <location>
        <begin position="2"/>
        <end position="117"/>
    </location>
</feature>
<evidence type="ECO:0000313" key="8">
    <source>
        <dbReference type="EMBL" id="TFK37238.1"/>
    </source>
</evidence>
<reference evidence="8 9" key="1">
    <citation type="journal article" date="2019" name="Nat. Ecol. Evol.">
        <title>Megaphylogeny resolves global patterns of mushroom evolution.</title>
        <authorList>
            <person name="Varga T."/>
            <person name="Krizsan K."/>
            <person name="Foldi C."/>
            <person name="Dima B."/>
            <person name="Sanchez-Garcia M."/>
            <person name="Sanchez-Ramirez S."/>
            <person name="Szollosi G.J."/>
            <person name="Szarkandi J.G."/>
            <person name="Papp V."/>
            <person name="Albert L."/>
            <person name="Andreopoulos W."/>
            <person name="Angelini C."/>
            <person name="Antonin V."/>
            <person name="Barry K.W."/>
            <person name="Bougher N.L."/>
            <person name="Buchanan P."/>
            <person name="Buyck B."/>
            <person name="Bense V."/>
            <person name="Catcheside P."/>
            <person name="Chovatia M."/>
            <person name="Cooper J."/>
            <person name="Damon W."/>
            <person name="Desjardin D."/>
            <person name="Finy P."/>
            <person name="Geml J."/>
            <person name="Haridas S."/>
            <person name="Hughes K."/>
            <person name="Justo A."/>
            <person name="Karasinski D."/>
            <person name="Kautmanova I."/>
            <person name="Kiss B."/>
            <person name="Kocsube S."/>
            <person name="Kotiranta H."/>
            <person name="LaButti K.M."/>
            <person name="Lechner B.E."/>
            <person name="Liimatainen K."/>
            <person name="Lipzen A."/>
            <person name="Lukacs Z."/>
            <person name="Mihaltcheva S."/>
            <person name="Morgado L.N."/>
            <person name="Niskanen T."/>
            <person name="Noordeloos M.E."/>
            <person name="Ohm R.A."/>
            <person name="Ortiz-Santana B."/>
            <person name="Ovrebo C."/>
            <person name="Racz N."/>
            <person name="Riley R."/>
            <person name="Savchenko A."/>
            <person name="Shiryaev A."/>
            <person name="Soop K."/>
            <person name="Spirin V."/>
            <person name="Szebenyi C."/>
            <person name="Tomsovsky M."/>
            <person name="Tulloss R.E."/>
            <person name="Uehling J."/>
            <person name="Grigoriev I.V."/>
            <person name="Vagvolgyi C."/>
            <person name="Papp T."/>
            <person name="Martin F.M."/>
            <person name="Miettinen O."/>
            <person name="Hibbett D.S."/>
            <person name="Nagy L.G."/>
        </authorList>
    </citation>
    <scope>NUCLEOTIDE SEQUENCE [LARGE SCALE GENOMIC DNA]</scope>
    <source>
        <strain evidence="8 9">CBS 166.37</strain>
    </source>
</reference>
<dbReference type="SUPFAM" id="SSF52490">
    <property type="entry name" value="Tubulin nucleotide-binding domain-like"/>
    <property type="match status" value="1"/>
</dbReference>
<protein>
    <submittedName>
        <fullName evidence="8">MtDNA inheritance protein Dml1</fullName>
    </submittedName>
</protein>
<dbReference type="AlphaFoldDB" id="A0A5C3LZC5"/>
<dbReference type="Gene3D" id="3.40.50.1440">
    <property type="entry name" value="Tubulin/FtsZ, GTPase domain"/>
    <property type="match status" value="1"/>
</dbReference>
<evidence type="ECO:0000256" key="5">
    <source>
        <dbReference type="SAM" id="MobiDB-lite"/>
    </source>
</evidence>
<feature type="region of interest" description="Disordered" evidence="5">
    <location>
        <begin position="115"/>
        <end position="137"/>
    </location>
</feature>
<keyword evidence="9" id="KW-1185">Reference proteome</keyword>
<dbReference type="OrthoDB" id="271881at2759"/>
<dbReference type="InterPro" id="IPR029209">
    <property type="entry name" value="DML1/Misato_tubulin"/>
</dbReference>
<dbReference type="InterPro" id="IPR019605">
    <property type="entry name" value="Misato_II_tubulin-like"/>
</dbReference>
<dbReference type="Pfam" id="PF14881">
    <property type="entry name" value="Tubulin_3"/>
    <property type="match status" value="1"/>
</dbReference>
<proteinExistence type="inferred from homology"/>
<evidence type="ECO:0000256" key="3">
    <source>
        <dbReference type="ARBA" id="ARBA00008507"/>
    </source>
</evidence>
<comment type="function">
    <text evidence="1">Involved in the partitioning of the mitochondrial organelle and mitochondrial DNA (mtDNA) inheritance.</text>
</comment>
<dbReference type="EMBL" id="ML213609">
    <property type="protein sequence ID" value="TFK37238.1"/>
    <property type="molecule type" value="Genomic_DNA"/>
</dbReference>
<comment type="subcellular location">
    <subcellularLocation>
        <location evidence="2">Mitochondrion</location>
    </subcellularLocation>
</comment>
<dbReference type="GO" id="GO:0005739">
    <property type="term" value="C:mitochondrion"/>
    <property type="evidence" value="ECO:0007669"/>
    <property type="project" value="UniProtKB-SubCell"/>
</dbReference>
<dbReference type="PANTHER" id="PTHR13391:SF0">
    <property type="entry name" value="PROTEIN MISATO HOMOLOG 1"/>
    <property type="match status" value="1"/>
</dbReference>